<evidence type="ECO:0008006" key="4">
    <source>
        <dbReference type="Google" id="ProtNLM"/>
    </source>
</evidence>
<sequence>MALRRLKPLLGAFEHIDAAIEAAAGAEGCRDEFRRARARIIEMICDAAAADDGAGGEKAEGLCALLDEAMAESVATLRAVPLEKTALASGGLIGAVDALMREHPSERVRGLAGDVVRGWRAGPKAEIARAMAKLDALPSTPPPPLHDDTAPAAGSDTKAKKTPEEQPRPRKSAVVSSSRRARTAESYAPLSKMRSDPIVSSSSRVSTAESYAPLLTKKSAPIVVANSSAKPSANMGAPTAVPAKPKKTPPVVPKKTPLVIVSSTAEEKKLEATKRKLHERYQEAEDAKRRRTIQVIKPPRPPPATTGQRQRIAHSGVRARGPASCASERIFNKSCSLRMRI</sequence>
<dbReference type="AlphaFoldDB" id="K3YKY3"/>
<dbReference type="HOGENOM" id="CLU_044533_1_0_1"/>
<dbReference type="eggNOG" id="ENOG502TMDU">
    <property type="taxonomic scope" value="Eukaryota"/>
</dbReference>
<dbReference type="OMA" id="QRACVDP"/>
<dbReference type="Gramene" id="KQL01797">
    <property type="protein sequence ID" value="KQL01797"/>
    <property type="gene ID" value="SETIT_014903mg"/>
</dbReference>
<dbReference type="InParanoid" id="K3YKY3"/>
<feature type="compositionally biased region" description="Basic and acidic residues" evidence="1">
    <location>
        <begin position="157"/>
        <end position="168"/>
    </location>
</feature>
<evidence type="ECO:0000256" key="1">
    <source>
        <dbReference type="SAM" id="MobiDB-lite"/>
    </source>
</evidence>
<dbReference type="EMBL" id="AGNK02003844">
    <property type="status" value="NOT_ANNOTATED_CDS"/>
    <property type="molecule type" value="Genomic_DNA"/>
</dbReference>
<evidence type="ECO:0000313" key="3">
    <source>
        <dbReference type="Proteomes" id="UP000004995"/>
    </source>
</evidence>
<dbReference type="Proteomes" id="UP000004995">
    <property type="component" value="Unassembled WGS sequence"/>
</dbReference>
<keyword evidence="3" id="KW-1185">Reference proteome</keyword>
<dbReference type="PANTHER" id="PTHR47853">
    <property type="entry name" value="EXPRESSED PROTEIN"/>
    <property type="match status" value="1"/>
</dbReference>
<reference evidence="2" key="2">
    <citation type="submission" date="2018-08" db="UniProtKB">
        <authorList>
            <consortium name="EnsemblPlants"/>
        </authorList>
    </citation>
    <scope>IDENTIFICATION</scope>
    <source>
        <strain evidence="2">Yugu1</strain>
    </source>
</reference>
<feature type="region of interest" description="Disordered" evidence="1">
    <location>
        <begin position="136"/>
        <end position="205"/>
    </location>
</feature>
<feature type="region of interest" description="Disordered" evidence="1">
    <location>
        <begin position="281"/>
        <end position="320"/>
    </location>
</feature>
<accession>K3YKY3</accession>
<proteinExistence type="predicted"/>
<feature type="region of interest" description="Disordered" evidence="1">
    <location>
        <begin position="229"/>
        <end position="253"/>
    </location>
</feature>
<dbReference type="PANTHER" id="PTHR47853:SF1">
    <property type="entry name" value="EXPRESSED PROTEIN"/>
    <property type="match status" value="1"/>
</dbReference>
<evidence type="ECO:0000313" key="2">
    <source>
        <dbReference type="EnsemblPlants" id="KQL01797"/>
    </source>
</evidence>
<protein>
    <recommendedName>
        <fullName evidence="4">TFIIS N-terminal domain-containing protein</fullName>
    </recommendedName>
</protein>
<feature type="compositionally biased region" description="Low complexity" evidence="1">
    <location>
        <begin position="196"/>
        <end position="205"/>
    </location>
</feature>
<organism evidence="2 3">
    <name type="scientific">Setaria italica</name>
    <name type="common">Foxtail millet</name>
    <name type="synonym">Panicum italicum</name>
    <dbReference type="NCBI Taxonomy" id="4555"/>
    <lineage>
        <taxon>Eukaryota</taxon>
        <taxon>Viridiplantae</taxon>
        <taxon>Streptophyta</taxon>
        <taxon>Embryophyta</taxon>
        <taxon>Tracheophyta</taxon>
        <taxon>Spermatophyta</taxon>
        <taxon>Magnoliopsida</taxon>
        <taxon>Liliopsida</taxon>
        <taxon>Poales</taxon>
        <taxon>Poaceae</taxon>
        <taxon>PACMAD clade</taxon>
        <taxon>Panicoideae</taxon>
        <taxon>Panicodae</taxon>
        <taxon>Paniceae</taxon>
        <taxon>Cenchrinae</taxon>
        <taxon>Setaria</taxon>
    </lineage>
</organism>
<dbReference type="EnsemblPlants" id="KQL01797">
    <property type="protein sequence ID" value="KQL01797"/>
    <property type="gene ID" value="SETIT_014903mg"/>
</dbReference>
<name>K3YKY3_SETIT</name>
<reference evidence="3" key="1">
    <citation type="journal article" date="2012" name="Nat. Biotechnol.">
        <title>Reference genome sequence of the model plant Setaria.</title>
        <authorList>
            <person name="Bennetzen J.L."/>
            <person name="Schmutz J."/>
            <person name="Wang H."/>
            <person name="Percifield R."/>
            <person name="Hawkins J."/>
            <person name="Pontaroli A.C."/>
            <person name="Estep M."/>
            <person name="Feng L."/>
            <person name="Vaughn J.N."/>
            <person name="Grimwood J."/>
            <person name="Jenkins J."/>
            <person name="Barry K."/>
            <person name="Lindquist E."/>
            <person name="Hellsten U."/>
            <person name="Deshpande S."/>
            <person name="Wang X."/>
            <person name="Wu X."/>
            <person name="Mitros T."/>
            <person name="Triplett J."/>
            <person name="Yang X."/>
            <person name="Ye C.Y."/>
            <person name="Mauro-Herrera M."/>
            <person name="Wang L."/>
            <person name="Li P."/>
            <person name="Sharma M."/>
            <person name="Sharma R."/>
            <person name="Ronald P.C."/>
            <person name="Panaud O."/>
            <person name="Kellogg E.A."/>
            <person name="Brutnell T.P."/>
            <person name="Doust A.N."/>
            <person name="Tuskan G.A."/>
            <person name="Rokhsar D."/>
            <person name="Devos K.M."/>
        </authorList>
    </citation>
    <scope>NUCLEOTIDE SEQUENCE [LARGE SCALE GENOMIC DNA]</scope>
    <source>
        <strain evidence="3">cv. Yugu1</strain>
    </source>
</reference>